<dbReference type="OrthoDB" id="10071893at2759"/>
<keyword evidence="3" id="KW-1185">Reference proteome</keyword>
<dbReference type="InterPro" id="IPR036084">
    <property type="entry name" value="Ser_inhib-like_sf"/>
</dbReference>
<reference evidence="2 3" key="1">
    <citation type="submission" date="2020-03" db="EMBL/GenBank/DDBJ databases">
        <title>Dissostichus mawsoni Genome sequencing and assembly.</title>
        <authorList>
            <person name="Park H."/>
        </authorList>
    </citation>
    <scope>NUCLEOTIDE SEQUENCE [LARGE SCALE GENOMIC DNA]</scope>
    <source>
        <strain evidence="2">DM0001</strain>
        <tissue evidence="2">Muscle</tissue>
    </source>
</reference>
<organism evidence="2 3">
    <name type="scientific">Dissostichus mawsoni</name>
    <name type="common">Antarctic cod</name>
    <dbReference type="NCBI Taxonomy" id="36200"/>
    <lineage>
        <taxon>Eukaryota</taxon>
        <taxon>Metazoa</taxon>
        <taxon>Chordata</taxon>
        <taxon>Craniata</taxon>
        <taxon>Vertebrata</taxon>
        <taxon>Euteleostomi</taxon>
        <taxon>Actinopterygii</taxon>
        <taxon>Neopterygii</taxon>
        <taxon>Teleostei</taxon>
        <taxon>Neoteleostei</taxon>
        <taxon>Acanthomorphata</taxon>
        <taxon>Eupercaria</taxon>
        <taxon>Perciformes</taxon>
        <taxon>Notothenioidei</taxon>
        <taxon>Nototheniidae</taxon>
        <taxon>Dissostichus</taxon>
    </lineage>
</organism>
<protein>
    <submittedName>
        <fullName evidence="2">Uncharacterized protein</fullName>
    </submittedName>
</protein>
<accession>A0A7J5X5I7</accession>
<comment type="caution">
    <text evidence="2">The sequence shown here is derived from an EMBL/GenBank/DDBJ whole genome shotgun (WGS) entry which is preliminary data.</text>
</comment>
<gene>
    <name evidence="2" type="ORF">F7725_025896</name>
</gene>
<sequence>MMFILSSSLIVIHVQVPKCISPVALRWSLPVIPGTDIHQLSQYNQKFIDTVNEFSEMTSVKMEGCFCPNGTHLLSSASDECVPTCEICRLANGKWTEVNVFSTMPDPFS</sequence>
<evidence type="ECO:0000313" key="2">
    <source>
        <dbReference type="EMBL" id="KAF3832231.1"/>
    </source>
</evidence>
<dbReference type="SUPFAM" id="SSF57567">
    <property type="entry name" value="Serine protease inhibitors"/>
    <property type="match status" value="1"/>
</dbReference>
<feature type="signal peptide" evidence="1">
    <location>
        <begin position="1"/>
        <end position="19"/>
    </location>
</feature>
<dbReference type="Proteomes" id="UP000518266">
    <property type="component" value="Unassembled WGS sequence"/>
</dbReference>
<proteinExistence type="predicted"/>
<dbReference type="AlphaFoldDB" id="A0A7J5X5I7"/>
<evidence type="ECO:0000256" key="1">
    <source>
        <dbReference type="SAM" id="SignalP"/>
    </source>
</evidence>
<feature type="chain" id="PRO_5029664942" evidence="1">
    <location>
        <begin position="20"/>
        <end position="109"/>
    </location>
</feature>
<keyword evidence="1" id="KW-0732">Signal</keyword>
<name>A0A7J5X5I7_DISMA</name>
<dbReference type="EMBL" id="JAAKFY010000027">
    <property type="protein sequence ID" value="KAF3832231.1"/>
    <property type="molecule type" value="Genomic_DNA"/>
</dbReference>
<evidence type="ECO:0000313" key="3">
    <source>
        <dbReference type="Proteomes" id="UP000518266"/>
    </source>
</evidence>